<dbReference type="PANTHER" id="PTHR47926">
    <property type="entry name" value="PENTATRICOPEPTIDE REPEAT-CONTAINING PROTEIN"/>
    <property type="match status" value="1"/>
</dbReference>
<keyword evidence="4" id="KW-1185">Reference proteome</keyword>
<dbReference type="PROSITE" id="PS51375">
    <property type="entry name" value="PPR"/>
    <property type="match status" value="1"/>
</dbReference>
<keyword evidence="1" id="KW-0677">Repeat</keyword>
<dbReference type="InterPro" id="IPR011990">
    <property type="entry name" value="TPR-like_helical_dom_sf"/>
</dbReference>
<dbReference type="EMBL" id="JBAMMX010000006">
    <property type="protein sequence ID" value="KAK6937819.1"/>
    <property type="molecule type" value="Genomic_DNA"/>
</dbReference>
<dbReference type="GO" id="GO:0003723">
    <property type="term" value="F:RNA binding"/>
    <property type="evidence" value="ECO:0007669"/>
    <property type="project" value="InterPro"/>
</dbReference>
<feature type="repeat" description="PPR" evidence="2">
    <location>
        <begin position="27"/>
        <end position="61"/>
    </location>
</feature>
<gene>
    <name evidence="3" type="ORF">RJ641_031327</name>
</gene>
<evidence type="ECO:0000313" key="3">
    <source>
        <dbReference type="EMBL" id="KAK6937819.1"/>
    </source>
</evidence>
<proteinExistence type="predicted"/>
<reference evidence="3 4" key="1">
    <citation type="submission" date="2023-12" db="EMBL/GenBank/DDBJ databases">
        <title>A high-quality genome assembly for Dillenia turbinata (Dilleniales).</title>
        <authorList>
            <person name="Chanderbali A."/>
        </authorList>
    </citation>
    <scope>NUCLEOTIDE SEQUENCE [LARGE SCALE GENOMIC DNA]</scope>
    <source>
        <strain evidence="3">LSX21</strain>
        <tissue evidence="3">Leaf</tissue>
    </source>
</reference>
<dbReference type="Pfam" id="PF01535">
    <property type="entry name" value="PPR"/>
    <property type="match status" value="1"/>
</dbReference>
<dbReference type="InterPro" id="IPR046960">
    <property type="entry name" value="PPR_At4g14850-like_plant"/>
</dbReference>
<sequence length="167" mass="19086">MGSIDMYAKCGSLDRSLVVFFKLQEKSPFCWNSIIEALASHGLADEALAMFTRMESEKVKPDTFVILVPALMQDYIGIDSMYGDRTKFIHLGRHVRWLQLHKNLEIAQLVVNKLLELESNNSGYNTFAQHFVAADESHGVSDEIYYLLRELNWQLKLANYAPELGLQ</sequence>
<evidence type="ECO:0000313" key="4">
    <source>
        <dbReference type="Proteomes" id="UP001370490"/>
    </source>
</evidence>
<name>A0AAN8VU34_9MAGN</name>
<evidence type="ECO:0000256" key="1">
    <source>
        <dbReference type="ARBA" id="ARBA00022737"/>
    </source>
</evidence>
<dbReference type="InterPro" id="IPR002885">
    <property type="entry name" value="PPR_rpt"/>
</dbReference>
<evidence type="ECO:0000256" key="2">
    <source>
        <dbReference type="PROSITE-ProRule" id="PRU00708"/>
    </source>
</evidence>
<dbReference type="Gene3D" id="1.25.40.10">
    <property type="entry name" value="Tetratricopeptide repeat domain"/>
    <property type="match status" value="1"/>
</dbReference>
<organism evidence="3 4">
    <name type="scientific">Dillenia turbinata</name>
    <dbReference type="NCBI Taxonomy" id="194707"/>
    <lineage>
        <taxon>Eukaryota</taxon>
        <taxon>Viridiplantae</taxon>
        <taxon>Streptophyta</taxon>
        <taxon>Embryophyta</taxon>
        <taxon>Tracheophyta</taxon>
        <taxon>Spermatophyta</taxon>
        <taxon>Magnoliopsida</taxon>
        <taxon>eudicotyledons</taxon>
        <taxon>Gunneridae</taxon>
        <taxon>Pentapetalae</taxon>
        <taxon>Dilleniales</taxon>
        <taxon>Dilleniaceae</taxon>
        <taxon>Dillenia</taxon>
    </lineage>
</organism>
<dbReference type="PANTHER" id="PTHR47926:SF376">
    <property type="entry name" value="TETRATRICOPEPTIDE-LIKE HELICAL DOMAIN SUPERFAMILY"/>
    <property type="match status" value="1"/>
</dbReference>
<dbReference type="Proteomes" id="UP001370490">
    <property type="component" value="Unassembled WGS sequence"/>
</dbReference>
<comment type="caution">
    <text evidence="3">The sequence shown here is derived from an EMBL/GenBank/DDBJ whole genome shotgun (WGS) entry which is preliminary data.</text>
</comment>
<protein>
    <submittedName>
        <fullName evidence="3">Pentatricopeptide repeat</fullName>
    </submittedName>
</protein>
<accession>A0AAN8VU34</accession>
<dbReference type="GO" id="GO:0009451">
    <property type="term" value="P:RNA modification"/>
    <property type="evidence" value="ECO:0007669"/>
    <property type="project" value="InterPro"/>
</dbReference>
<dbReference type="AlphaFoldDB" id="A0AAN8VU34"/>
<dbReference type="NCBIfam" id="TIGR00756">
    <property type="entry name" value="PPR"/>
    <property type="match status" value="1"/>
</dbReference>